<feature type="transmembrane region" description="Helical" evidence="1">
    <location>
        <begin position="12"/>
        <end position="31"/>
    </location>
</feature>
<dbReference type="OrthoDB" id="8795124at2"/>
<comment type="caution">
    <text evidence="2">The sequence shown here is derived from an EMBL/GenBank/DDBJ whole genome shotgun (WGS) entry which is preliminary data.</text>
</comment>
<keyword evidence="1" id="KW-0812">Transmembrane</keyword>
<evidence type="ECO:0000313" key="2">
    <source>
        <dbReference type="EMBL" id="EED69647.1"/>
    </source>
</evidence>
<evidence type="ECO:0000313" key="3">
    <source>
        <dbReference type="Proteomes" id="UP000003039"/>
    </source>
</evidence>
<gene>
    <name evidence="2" type="ORF">CtesDRAFT_PD4595</name>
</gene>
<keyword evidence="1" id="KW-0472">Membrane</keyword>
<reference evidence="2 3" key="1">
    <citation type="journal article" date="2004" name="Appl. Environ. Microbiol.">
        <title>Mineralization of individual congeners of linear alkylbenzenesulfonate by defined pairs of heterotrophic bacteria.</title>
        <authorList>
            <person name="Schleheck D."/>
            <person name="Knepper T.P."/>
            <person name="Fischer K."/>
            <person name="Cook A.M."/>
        </authorList>
    </citation>
    <scope>NUCLEOTIDE SEQUENCE [LARGE SCALE GENOMIC DNA]</scope>
    <source>
        <strain evidence="3">DSM 14576 / KF-1</strain>
    </source>
</reference>
<dbReference type="EMBL" id="AAUJ02000001">
    <property type="protein sequence ID" value="EED69647.1"/>
    <property type="molecule type" value="Genomic_DNA"/>
</dbReference>
<accession>B7WX54</accession>
<protein>
    <submittedName>
        <fullName evidence="2">Uncharacterized protein</fullName>
    </submittedName>
</protein>
<dbReference type="RefSeq" id="WP_003059088.1">
    <property type="nucleotide sequence ID" value="NZ_AAUJ02000001.1"/>
</dbReference>
<dbReference type="Proteomes" id="UP000003039">
    <property type="component" value="Unassembled WGS sequence"/>
</dbReference>
<keyword evidence="1" id="KW-1133">Transmembrane helix</keyword>
<dbReference type="AlphaFoldDB" id="B7WX54"/>
<evidence type="ECO:0000256" key="1">
    <source>
        <dbReference type="SAM" id="Phobius"/>
    </source>
</evidence>
<organism evidence="2 3">
    <name type="scientific">Comamonas testosteroni (strain DSM 14576 / KF-1)</name>
    <name type="common">Pseudomonas testosteroni</name>
    <dbReference type="NCBI Taxonomy" id="399795"/>
    <lineage>
        <taxon>Bacteria</taxon>
        <taxon>Pseudomonadati</taxon>
        <taxon>Pseudomonadota</taxon>
        <taxon>Betaproteobacteria</taxon>
        <taxon>Burkholderiales</taxon>
        <taxon>Comamonadaceae</taxon>
        <taxon>Comamonas</taxon>
    </lineage>
</organism>
<proteinExistence type="predicted"/>
<sequence length="116" mass="12619">MVTLTPEQFEHFIRVMILVALLGGLAGALLWDLIQASGLGMVSGIGYLFDRHKRIKAARERAADAFFASAAPAPVDDRPLICRGMFTEHDFDPVVEGDKVTLYKCRGCGQLPPSDG</sequence>
<name>B7WX54_COMTK</name>